<dbReference type="Gene3D" id="3.40.50.11530">
    <property type="match status" value="1"/>
</dbReference>
<dbReference type="InterPro" id="IPR053047">
    <property type="entry name" value="E3_ubiq_ligase_TRAF3IP2"/>
</dbReference>
<evidence type="ECO:0000256" key="9">
    <source>
        <dbReference type="ARBA" id="ARBA00076636"/>
    </source>
</evidence>
<dbReference type="GO" id="GO:0061630">
    <property type="term" value="F:ubiquitin protein ligase activity"/>
    <property type="evidence" value="ECO:0007669"/>
    <property type="project" value="UniProtKB-EC"/>
</dbReference>
<evidence type="ECO:0000256" key="5">
    <source>
        <dbReference type="ARBA" id="ARBA00023198"/>
    </source>
</evidence>
<dbReference type="PANTHER" id="PTHR34257:SF4">
    <property type="entry name" value="ADAPTER PROTEIN CIKS"/>
    <property type="match status" value="1"/>
</dbReference>
<evidence type="ECO:0000256" key="4">
    <source>
        <dbReference type="ARBA" id="ARBA00022786"/>
    </source>
</evidence>
<dbReference type="GO" id="GO:0097400">
    <property type="term" value="P:interleukin-17-mediated signaling pathway"/>
    <property type="evidence" value="ECO:0007669"/>
    <property type="project" value="UniProtKB-ARBA"/>
</dbReference>
<evidence type="ECO:0000256" key="7">
    <source>
        <dbReference type="ARBA" id="ARBA00073304"/>
    </source>
</evidence>
<keyword evidence="4" id="KW-0833">Ubl conjugation pathway</keyword>
<evidence type="ECO:0000256" key="8">
    <source>
        <dbReference type="ARBA" id="ARBA00075327"/>
    </source>
</evidence>
<dbReference type="Pfam" id="PF08357">
    <property type="entry name" value="SEFIR"/>
    <property type="match status" value="1"/>
</dbReference>
<organism evidence="14 15">
    <name type="scientific">Fundulus heteroclitus</name>
    <name type="common">Killifish</name>
    <name type="synonym">Mummichog</name>
    <dbReference type="NCBI Taxonomy" id="8078"/>
    <lineage>
        <taxon>Eukaryota</taxon>
        <taxon>Metazoa</taxon>
        <taxon>Chordata</taxon>
        <taxon>Craniata</taxon>
        <taxon>Vertebrata</taxon>
        <taxon>Euteleostomi</taxon>
        <taxon>Actinopterygii</taxon>
        <taxon>Neopterygii</taxon>
        <taxon>Teleostei</taxon>
        <taxon>Neoteleostei</taxon>
        <taxon>Acanthomorphata</taxon>
        <taxon>Ovalentaria</taxon>
        <taxon>Atherinomorphae</taxon>
        <taxon>Cyprinodontiformes</taxon>
        <taxon>Fundulidae</taxon>
        <taxon>Fundulus</taxon>
    </lineage>
</organism>
<proteinExistence type="predicted"/>
<reference evidence="14" key="1">
    <citation type="submission" date="2025-08" db="UniProtKB">
        <authorList>
            <consortium name="Ensembl"/>
        </authorList>
    </citation>
    <scope>IDENTIFICATION</scope>
</reference>
<dbReference type="STRING" id="8078.ENSFHEP00000027554"/>
<evidence type="ECO:0000256" key="3">
    <source>
        <dbReference type="ARBA" id="ARBA00022679"/>
    </source>
</evidence>
<accession>A0A3Q2QKE6</accession>
<evidence type="ECO:0000256" key="12">
    <source>
        <dbReference type="ARBA" id="ARBA00080040"/>
    </source>
</evidence>
<evidence type="ECO:0000313" key="15">
    <source>
        <dbReference type="Proteomes" id="UP000265000"/>
    </source>
</evidence>
<evidence type="ECO:0000313" key="14">
    <source>
        <dbReference type="Ensembl" id="ENSFHEP00000027554.1"/>
    </source>
</evidence>
<dbReference type="Proteomes" id="UP000265000">
    <property type="component" value="Unplaced"/>
</dbReference>
<evidence type="ECO:0000256" key="1">
    <source>
        <dbReference type="ARBA" id="ARBA00000900"/>
    </source>
</evidence>
<dbReference type="GO" id="GO:0005737">
    <property type="term" value="C:cytoplasm"/>
    <property type="evidence" value="ECO:0007669"/>
    <property type="project" value="UniProtKB-ARBA"/>
</dbReference>
<protein>
    <recommendedName>
        <fullName evidence="7">E3 ubiquitin ligase TRAF3IP2</fullName>
        <ecNumber evidence="2">2.3.2.27</ecNumber>
    </recommendedName>
    <alternativeName>
        <fullName evidence="8">Adapter protein CIKS</fullName>
    </alternativeName>
    <alternativeName>
        <fullName evidence="9">Connection to IKK and SAPK/JNK</fullName>
    </alternativeName>
    <alternativeName>
        <fullName evidence="12">E3 ubiquitin-protein ligase CIKS</fullName>
    </alternativeName>
    <alternativeName>
        <fullName evidence="10">Nuclear factor NF-kappa-B activator 1</fullName>
    </alternativeName>
    <alternativeName>
        <fullName evidence="11">TRAF3-interacting protein 2</fullName>
    </alternativeName>
</protein>
<dbReference type="GO" id="GO:0000209">
    <property type="term" value="P:protein polyubiquitination"/>
    <property type="evidence" value="ECO:0007669"/>
    <property type="project" value="UniProtKB-ARBA"/>
</dbReference>
<dbReference type="GeneID" id="105937119"/>
<comment type="subunit">
    <text evidence="6">Interacts with IKBKG/NF-kappa B essential modulator, with CHUK/IKK-alpha and with IKBKB/IKK-beta. Interacts with TRAF6; this interaction is direct. Interacts with IL17RA and IL17RC. Interacts with IL17RB.</text>
</comment>
<dbReference type="CTD" id="606616"/>
<dbReference type="EC" id="2.3.2.27" evidence="2"/>
<dbReference type="InterPro" id="IPR013568">
    <property type="entry name" value="SEFIR_dom"/>
</dbReference>
<dbReference type="FunFam" id="3.40.50.11530:FF:000007">
    <property type="entry name" value="adapter protein CIKS isoform X3"/>
    <property type="match status" value="1"/>
</dbReference>
<dbReference type="PANTHER" id="PTHR34257">
    <property type="entry name" value="ADAPTER PROTEIN CIKS"/>
    <property type="match status" value="1"/>
</dbReference>
<keyword evidence="15" id="KW-1185">Reference proteome</keyword>
<dbReference type="OrthoDB" id="6021171at2759"/>
<dbReference type="GO" id="GO:0006959">
    <property type="term" value="P:humoral immune response"/>
    <property type="evidence" value="ECO:0007669"/>
    <property type="project" value="TreeGrafter"/>
</dbReference>
<feature type="domain" description="SEFIR" evidence="13">
    <location>
        <begin position="223"/>
        <end position="360"/>
    </location>
</feature>
<dbReference type="GO" id="GO:0038173">
    <property type="term" value="P:interleukin-17A-mediated signaling pathway"/>
    <property type="evidence" value="ECO:0007669"/>
    <property type="project" value="UniProtKB-ARBA"/>
</dbReference>
<evidence type="ECO:0000256" key="10">
    <source>
        <dbReference type="ARBA" id="ARBA00078387"/>
    </source>
</evidence>
<sequence>METHKGPCAHRSIPIETDERMTVASVALSPSCSQCGCHDEGSIKAENHGCDKEVFRAGLGRLPEGLHHYEGRAPTQPSPGDHVMPQHRPQQPFYAQNPRNNPSMGLTGCSDRFQCQYSEELQSLELPDPLKSWAEPNVPQYQARGMPGPAPVEGPFYNPYLQDNHCPYAPRHHLQNGPENRPCFNNPPPADVMREVSVGCSAVAGPGAFTGEFRKTISLPEESRNVFITYSVDTADEMIKFVGFLIGQGFKPAIDMFDNPIRRMGINKWMDRYLNDKSVLIIVVISPKYKEDVEGGGDDEHGLHTKYIHTQIQNEYIQQGCLNFRLVPVLFPGATKKHVPSWLQNTRIYHWPSDTQDLLLRLLREERYIVPQRGTGLTLTVRPLS</sequence>
<comment type="catalytic activity">
    <reaction evidence="1">
        <text>S-ubiquitinyl-[E2 ubiquitin-conjugating enzyme]-L-cysteine + [acceptor protein]-L-lysine = [E2 ubiquitin-conjugating enzyme]-L-cysteine + N(6)-ubiquitinyl-[acceptor protein]-L-lysine.</text>
        <dbReference type="EC" id="2.3.2.27"/>
    </reaction>
</comment>
<dbReference type="GeneTree" id="ENSGT00940000164609"/>
<evidence type="ECO:0000256" key="6">
    <source>
        <dbReference type="ARBA" id="ARBA00064316"/>
    </source>
</evidence>
<evidence type="ECO:0000256" key="2">
    <source>
        <dbReference type="ARBA" id="ARBA00012483"/>
    </source>
</evidence>
<keyword evidence="3" id="KW-0808">Transferase</keyword>
<dbReference type="GO" id="GO:0006954">
    <property type="term" value="P:inflammatory response"/>
    <property type="evidence" value="ECO:0007669"/>
    <property type="project" value="UniProtKB-KW"/>
</dbReference>
<evidence type="ECO:0000256" key="11">
    <source>
        <dbReference type="ARBA" id="ARBA00078673"/>
    </source>
</evidence>
<dbReference type="Ensembl" id="ENSFHET00000030958.1">
    <property type="protein sequence ID" value="ENSFHEP00000027554.1"/>
    <property type="gene ID" value="ENSFHEG00000011106.1"/>
</dbReference>
<evidence type="ECO:0000259" key="13">
    <source>
        <dbReference type="PROSITE" id="PS51534"/>
    </source>
</evidence>
<name>A0A3Q2QKE6_FUNHE</name>
<dbReference type="GO" id="GO:0043123">
    <property type="term" value="P:positive regulation of canonical NF-kappaB signal transduction"/>
    <property type="evidence" value="ECO:0007669"/>
    <property type="project" value="TreeGrafter"/>
</dbReference>
<reference evidence="14" key="2">
    <citation type="submission" date="2025-09" db="UniProtKB">
        <authorList>
            <consortium name="Ensembl"/>
        </authorList>
    </citation>
    <scope>IDENTIFICATION</scope>
</reference>
<keyword evidence="5" id="KW-0395">Inflammatory response</keyword>
<dbReference type="PROSITE" id="PS51534">
    <property type="entry name" value="SEFIR"/>
    <property type="match status" value="1"/>
</dbReference>
<dbReference type="AlphaFoldDB" id="A0A3Q2QKE6"/>